<feature type="compositionally biased region" description="Basic residues" evidence="1">
    <location>
        <begin position="582"/>
        <end position="592"/>
    </location>
</feature>
<feature type="compositionally biased region" description="Polar residues" evidence="1">
    <location>
        <begin position="496"/>
        <end position="509"/>
    </location>
</feature>
<sequence>MPQELLWAHIAHPDHVRLGLPCSATSGTARTPSGRHRGIRVGAFASRPSGCPSSTSGRSSGFAIAGATASGAVASHCSRRPKENDSLEKKKVFRNADEVLDYVSKRTSSGNLDADAAVSCLCHISRFSPGLTEKQLKSPELSLPAVLSSEAGVSATHSSKVTSNLDPVAAQVYLYSSQNSPPNPGSLRKPKPKVSRAVRLSLAALGAGAAIGPADLLLRALASSLKAKAVSAEERQGPKRQRETRRLGESHGGLWAGPIAFSTFAWLAACVASRRQRQAKRAEAPTLKLKVLSLLSTASAATVAEAAAFPECSSHTLQFHVAKSEDASDSCSSARDGHGLESLDRDGHGFESGDTMSSPRSAEGRERFLKAVALKIRRQVEYYEGVGTADKVLTKVADSYQGPKQDEEEEECPATFDLLMPHYSISSVPATPADARNPSRKSSAKLGWSDTADLQVPHYNISVVPATPTDSRNPSKKSSAKLGRSDTADLQVPHYNISSELATPADSRNPSRKSSSKLGWSDTADLQVPHYTISSELATPTDSRNPTRKSSSKLGWSDTADLQVPHYNISSELATPADSRNPSRKNSPKLGW</sequence>
<feature type="region of interest" description="Disordered" evidence="1">
    <location>
        <begin position="328"/>
        <end position="363"/>
    </location>
</feature>
<name>A0A813HAM8_POLGL</name>
<feature type="region of interest" description="Disordered" evidence="1">
    <location>
        <begin position="427"/>
        <end position="449"/>
    </location>
</feature>
<evidence type="ECO:0000256" key="1">
    <source>
        <dbReference type="SAM" id="MobiDB-lite"/>
    </source>
</evidence>
<keyword evidence="3" id="KW-1185">Reference proteome</keyword>
<comment type="caution">
    <text evidence="2">The sequence shown here is derived from an EMBL/GenBank/DDBJ whole genome shotgun (WGS) entry which is preliminary data.</text>
</comment>
<organism evidence="2 3">
    <name type="scientific">Polarella glacialis</name>
    <name type="common">Dinoflagellate</name>
    <dbReference type="NCBI Taxonomy" id="89957"/>
    <lineage>
        <taxon>Eukaryota</taxon>
        <taxon>Sar</taxon>
        <taxon>Alveolata</taxon>
        <taxon>Dinophyceae</taxon>
        <taxon>Suessiales</taxon>
        <taxon>Suessiaceae</taxon>
        <taxon>Polarella</taxon>
    </lineage>
</organism>
<proteinExistence type="predicted"/>
<dbReference type="Proteomes" id="UP000654075">
    <property type="component" value="Unassembled WGS sequence"/>
</dbReference>
<feature type="compositionally biased region" description="Polar residues" evidence="1">
    <location>
        <begin position="532"/>
        <end position="545"/>
    </location>
</feature>
<feature type="compositionally biased region" description="Basic and acidic residues" evidence="1">
    <location>
        <begin position="335"/>
        <end position="351"/>
    </location>
</feature>
<dbReference type="EMBL" id="CAJNNV010031255">
    <property type="protein sequence ID" value="CAE8635198.1"/>
    <property type="molecule type" value="Genomic_DNA"/>
</dbReference>
<evidence type="ECO:0000313" key="3">
    <source>
        <dbReference type="Proteomes" id="UP000654075"/>
    </source>
</evidence>
<accession>A0A813HAM8</accession>
<reference evidence="2" key="1">
    <citation type="submission" date="2021-02" db="EMBL/GenBank/DDBJ databases">
        <authorList>
            <person name="Dougan E. K."/>
            <person name="Rhodes N."/>
            <person name="Thang M."/>
            <person name="Chan C."/>
        </authorList>
    </citation>
    <scope>NUCLEOTIDE SEQUENCE</scope>
</reference>
<feature type="region of interest" description="Disordered" evidence="1">
    <location>
        <begin position="463"/>
        <end position="592"/>
    </location>
</feature>
<gene>
    <name evidence="2" type="ORF">PGLA1383_LOCUS50797</name>
</gene>
<protein>
    <submittedName>
        <fullName evidence="2">Uncharacterized protein</fullName>
    </submittedName>
</protein>
<dbReference type="AlphaFoldDB" id="A0A813HAM8"/>
<evidence type="ECO:0000313" key="2">
    <source>
        <dbReference type="EMBL" id="CAE8635198.1"/>
    </source>
</evidence>